<dbReference type="Gene3D" id="3.40.50.300">
    <property type="entry name" value="P-loop containing nucleotide triphosphate hydrolases"/>
    <property type="match status" value="1"/>
</dbReference>
<dbReference type="Pfam" id="PF00488">
    <property type="entry name" value="MutS_V"/>
    <property type="match status" value="1"/>
</dbReference>
<dbReference type="OrthoDB" id="1097361at2"/>
<evidence type="ECO:0000256" key="2">
    <source>
        <dbReference type="ARBA" id="ARBA00022840"/>
    </source>
</evidence>
<name>A0A512RQ60_9BACT</name>
<dbReference type="Proteomes" id="UP000321436">
    <property type="component" value="Unassembled WGS sequence"/>
</dbReference>
<dbReference type="GO" id="GO:0030983">
    <property type="term" value="F:mismatched DNA binding"/>
    <property type="evidence" value="ECO:0007669"/>
    <property type="project" value="InterPro"/>
</dbReference>
<accession>A0A512RQ60</accession>
<dbReference type="InterPro" id="IPR027417">
    <property type="entry name" value="P-loop_NTPase"/>
</dbReference>
<dbReference type="InterPro" id="IPR036187">
    <property type="entry name" value="DNA_mismatch_repair_MutS_sf"/>
</dbReference>
<dbReference type="GO" id="GO:0140664">
    <property type="term" value="F:ATP-dependent DNA damage sensor activity"/>
    <property type="evidence" value="ECO:0007669"/>
    <property type="project" value="InterPro"/>
</dbReference>
<evidence type="ECO:0000256" key="3">
    <source>
        <dbReference type="ARBA" id="ARBA00023125"/>
    </source>
</evidence>
<keyword evidence="3" id="KW-0238">DNA-binding</keyword>
<dbReference type="Pfam" id="PF05192">
    <property type="entry name" value="MutS_III"/>
    <property type="match status" value="1"/>
</dbReference>
<dbReference type="SUPFAM" id="SSF52540">
    <property type="entry name" value="P-loop containing nucleoside triphosphate hydrolases"/>
    <property type="match status" value="1"/>
</dbReference>
<evidence type="ECO:0000313" key="6">
    <source>
        <dbReference type="Proteomes" id="UP000321436"/>
    </source>
</evidence>
<proteinExistence type="predicted"/>
<dbReference type="SUPFAM" id="SSF48334">
    <property type="entry name" value="DNA repair protein MutS, domain III"/>
    <property type="match status" value="1"/>
</dbReference>
<dbReference type="InterPro" id="IPR000432">
    <property type="entry name" value="DNA_mismatch_repair_MutS_C"/>
</dbReference>
<dbReference type="GO" id="GO:0006298">
    <property type="term" value="P:mismatch repair"/>
    <property type="evidence" value="ECO:0007669"/>
    <property type="project" value="InterPro"/>
</dbReference>
<dbReference type="AlphaFoldDB" id="A0A512RQ60"/>
<dbReference type="GO" id="GO:0005524">
    <property type="term" value="F:ATP binding"/>
    <property type="evidence" value="ECO:0007669"/>
    <property type="project" value="UniProtKB-KW"/>
</dbReference>
<evidence type="ECO:0000259" key="4">
    <source>
        <dbReference type="SMART" id="SM00534"/>
    </source>
</evidence>
<dbReference type="EMBL" id="BKAU01000005">
    <property type="protein sequence ID" value="GEP97830.1"/>
    <property type="molecule type" value="Genomic_DNA"/>
</dbReference>
<evidence type="ECO:0000256" key="1">
    <source>
        <dbReference type="ARBA" id="ARBA00022741"/>
    </source>
</evidence>
<dbReference type="InterPro" id="IPR045076">
    <property type="entry name" value="MutS"/>
</dbReference>
<dbReference type="PANTHER" id="PTHR11361">
    <property type="entry name" value="DNA MISMATCH REPAIR PROTEIN MUTS FAMILY MEMBER"/>
    <property type="match status" value="1"/>
</dbReference>
<dbReference type="RefSeq" id="WP_146865796.1">
    <property type="nucleotide sequence ID" value="NZ_BKAU01000005.1"/>
</dbReference>
<sequence length="440" mass="49581">MSFIADKQTLDDLQLLGKYNSASIFSLFNRVKTKGGEQLLDQMFLHPLTNEQAINNRSSIFRYFRDHAAEFPFQHDVISAMVAYLEENSEQSSMLSLVRMTRNRAMAMLTKDETYEREQQGLQASLLMLRECDQLLQRLERDALHTVTPWAAWAEKAGPVLRHPQAAAFLHMPANSELSLSQAAQLRYLVAGVWKEQLQALITATYELDVYIAVGTVAREKHFSFAVAHPRSANFFTATDVRHPRLDNGTPNSFGFSHESNVMFLTGANMAGKSTLMKASGILLYLAHMGFPVAARVLEFSVLDGIYSSVNVPDDLHKGYSHFYAEVLRVKTVAEAVSEEKRLFIIFDELFKGTNVKDAYDATLSVTTAFAGFTECFFIISTHIFEAGEALREVPSIRFVFLPTVMEGHVPRYTYKLQEGITTDRQGMIIIENEGILDML</sequence>
<dbReference type="InterPro" id="IPR007696">
    <property type="entry name" value="DNA_mismatch_repair_MutS_core"/>
</dbReference>
<gene>
    <name evidence="5" type="ORF">CCY01nite_40900</name>
</gene>
<dbReference type="PANTHER" id="PTHR11361:SF99">
    <property type="entry name" value="DNA MISMATCH REPAIR PROTEIN"/>
    <property type="match status" value="1"/>
</dbReference>
<dbReference type="SMART" id="SM00534">
    <property type="entry name" value="MUTSac"/>
    <property type="match status" value="1"/>
</dbReference>
<keyword evidence="1" id="KW-0547">Nucleotide-binding</keyword>
<comment type="caution">
    <text evidence="5">The sequence shown here is derived from an EMBL/GenBank/DDBJ whole genome shotgun (WGS) entry which is preliminary data.</text>
</comment>
<keyword evidence="6" id="KW-1185">Reference proteome</keyword>
<reference evidence="5 6" key="1">
    <citation type="submission" date="2019-07" db="EMBL/GenBank/DDBJ databases">
        <title>Whole genome shotgun sequence of Chitinophaga cymbidii NBRC 109752.</title>
        <authorList>
            <person name="Hosoyama A."/>
            <person name="Uohara A."/>
            <person name="Ohji S."/>
            <person name="Ichikawa N."/>
        </authorList>
    </citation>
    <scope>NUCLEOTIDE SEQUENCE [LARGE SCALE GENOMIC DNA]</scope>
    <source>
        <strain evidence="5 6">NBRC 109752</strain>
    </source>
</reference>
<evidence type="ECO:0000313" key="5">
    <source>
        <dbReference type="EMBL" id="GEP97830.1"/>
    </source>
</evidence>
<organism evidence="5 6">
    <name type="scientific">Chitinophaga cymbidii</name>
    <dbReference type="NCBI Taxonomy" id="1096750"/>
    <lineage>
        <taxon>Bacteria</taxon>
        <taxon>Pseudomonadati</taxon>
        <taxon>Bacteroidota</taxon>
        <taxon>Chitinophagia</taxon>
        <taxon>Chitinophagales</taxon>
        <taxon>Chitinophagaceae</taxon>
        <taxon>Chitinophaga</taxon>
    </lineage>
</organism>
<dbReference type="Gene3D" id="1.10.1420.10">
    <property type="match status" value="1"/>
</dbReference>
<protein>
    <recommendedName>
        <fullName evidence="4">DNA mismatch repair proteins mutS family domain-containing protein</fullName>
    </recommendedName>
</protein>
<feature type="domain" description="DNA mismatch repair proteins mutS family" evidence="4">
    <location>
        <begin position="260"/>
        <end position="438"/>
    </location>
</feature>
<dbReference type="GO" id="GO:0005829">
    <property type="term" value="C:cytosol"/>
    <property type="evidence" value="ECO:0007669"/>
    <property type="project" value="TreeGrafter"/>
</dbReference>
<keyword evidence="2" id="KW-0067">ATP-binding</keyword>